<comment type="caution">
    <text evidence="2">The sequence shown here is derived from an EMBL/GenBank/DDBJ whole genome shotgun (WGS) entry which is preliminary data.</text>
</comment>
<evidence type="ECO:0000313" key="3">
    <source>
        <dbReference type="Proteomes" id="UP001215598"/>
    </source>
</evidence>
<reference evidence="2" key="1">
    <citation type="submission" date="2023-03" db="EMBL/GenBank/DDBJ databases">
        <title>Massive genome expansion in bonnet fungi (Mycena s.s.) driven by repeated elements and novel gene families across ecological guilds.</title>
        <authorList>
            <consortium name="Lawrence Berkeley National Laboratory"/>
            <person name="Harder C.B."/>
            <person name="Miyauchi S."/>
            <person name="Viragh M."/>
            <person name="Kuo A."/>
            <person name="Thoen E."/>
            <person name="Andreopoulos B."/>
            <person name="Lu D."/>
            <person name="Skrede I."/>
            <person name="Drula E."/>
            <person name="Henrissat B."/>
            <person name="Morin E."/>
            <person name="Kohler A."/>
            <person name="Barry K."/>
            <person name="LaButti K."/>
            <person name="Morin E."/>
            <person name="Salamov A."/>
            <person name="Lipzen A."/>
            <person name="Mereny Z."/>
            <person name="Hegedus B."/>
            <person name="Baldrian P."/>
            <person name="Stursova M."/>
            <person name="Weitz H."/>
            <person name="Taylor A."/>
            <person name="Grigoriev I.V."/>
            <person name="Nagy L.G."/>
            <person name="Martin F."/>
            <person name="Kauserud H."/>
        </authorList>
    </citation>
    <scope>NUCLEOTIDE SEQUENCE</scope>
    <source>
        <strain evidence="2">CBHHK182m</strain>
    </source>
</reference>
<feature type="transmembrane region" description="Helical" evidence="1">
    <location>
        <begin position="35"/>
        <end position="56"/>
    </location>
</feature>
<organism evidence="2 3">
    <name type="scientific">Mycena metata</name>
    <dbReference type="NCBI Taxonomy" id="1033252"/>
    <lineage>
        <taxon>Eukaryota</taxon>
        <taxon>Fungi</taxon>
        <taxon>Dikarya</taxon>
        <taxon>Basidiomycota</taxon>
        <taxon>Agaricomycotina</taxon>
        <taxon>Agaricomycetes</taxon>
        <taxon>Agaricomycetidae</taxon>
        <taxon>Agaricales</taxon>
        <taxon>Marasmiineae</taxon>
        <taxon>Mycenaceae</taxon>
        <taxon>Mycena</taxon>
    </lineage>
</organism>
<dbReference type="AlphaFoldDB" id="A0AAD7MK23"/>
<keyword evidence="1" id="KW-0472">Membrane</keyword>
<dbReference type="EMBL" id="JARKIB010000240">
    <property type="protein sequence ID" value="KAJ7720395.1"/>
    <property type="molecule type" value="Genomic_DNA"/>
</dbReference>
<sequence length="339" mass="37377">MVMHSVPLLLQASLLLFAGALTIYLWTIQRAVAGIVLRMTGLGFALYAVMIISAIVSPESPYQTTLGLLLRAALNTITIPQWFGGAVRKSQSAVVSSFTRLHAIVSRTLGRHPLLPYWKAADLDSKAPGPSPRLAAPQSKESAATMVPDLQWWPTTLDLGPPLDRLADTFVSCFDRHTIRPEAASLAAACIGAFRVLEMVINGPRGPPELREYGQFLEDLLLPNTRDKLQTQVSYLRVRGLHTLSDMFAGEVAASLVWSTRLIKTHPFLSTQMGAVTDCVRPEEVSKTAPLLDNFGFCLDSFARYRCRQAHAFSSELITLLFDDLATRLTTTPPQMKKW</sequence>
<feature type="transmembrane region" description="Helical" evidence="1">
    <location>
        <begin position="6"/>
        <end position="28"/>
    </location>
</feature>
<keyword evidence="1" id="KW-1133">Transmembrane helix</keyword>
<accession>A0AAD7MK23</accession>
<dbReference type="Proteomes" id="UP001215598">
    <property type="component" value="Unassembled WGS sequence"/>
</dbReference>
<gene>
    <name evidence="2" type="ORF">B0H16DRAFT_1699958</name>
</gene>
<evidence type="ECO:0000313" key="2">
    <source>
        <dbReference type="EMBL" id="KAJ7720395.1"/>
    </source>
</evidence>
<name>A0AAD7MK23_9AGAR</name>
<evidence type="ECO:0000256" key="1">
    <source>
        <dbReference type="SAM" id="Phobius"/>
    </source>
</evidence>
<keyword evidence="3" id="KW-1185">Reference proteome</keyword>
<protein>
    <submittedName>
        <fullName evidence="2">Uncharacterized protein</fullName>
    </submittedName>
</protein>
<keyword evidence="1" id="KW-0812">Transmembrane</keyword>
<proteinExistence type="predicted"/>